<feature type="chain" id="PRO_5006029343" evidence="2">
    <location>
        <begin position="21"/>
        <end position="163"/>
    </location>
</feature>
<sequence>RAAAAKKAAAPVQATSPAVAATAPAASAPAPTAAAQRLEEEIIADLAGRGWKLKKGAKLIEATHKMYGFCAGADYPTLEQNVTRAESQWTVYNGLKAFQEEQERRKLLTWQELASELVEQLADLVPSEEAGITAAVEGLATLLGIAPPTVAALPKPSAPPVVV</sequence>
<evidence type="ECO:0000256" key="1">
    <source>
        <dbReference type="SAM" id="MobiDB-lite"/>
    </source>
</evidence>
<reference evidence="3 4" key="1">
    <citation type="submission" date="2015-09" db="EMBL/GenBank/DDBJ databases">
        <title>Draft genome sequence of Kouleothrix aurantiaca JCM 19913.</title>
        <authorList>
            <person name="Hemp J."/>
        </authorList>
    </citation>
    <scope>NUCLEOTIDE SEQUENCE [LARGE SCALE GENOMIC DNA]</scope>
    <source>
        <strain evidence="3 4">COM-B</strain>
    </source>
</reference>
<dbReference type="Proteomes" id="UP000050509">
    <property type="component" value="Unassembled WGS sequence"/>
</dbReference>
<organism evidence="3 4">
    <name type="scientific">Kouleothrix aurantiaca</name>
    <dbReference type="NCBI Taxonomy" id="186479"/>
    <lineage>
        <taxon>Bacteria</taxon>
        <taxon>Bacillati</taxon>
        <taxon>Chloroflexota</taxon>
        <taxon>Chloroflexia</taxon>
        <taxon>Chloroflexales</taxon>
        <taxon>Roseiflexineae</taxon>
        <taxon>Roseiflexaceae</taxon>
        <taxon>Kouleothrix</taxon>
    </lineage>
</organism>
<comment type="caution">
    <text evidence="3">The sequence shown here is derived from an EMBL/GenBank/DDBJ whole genome shotgun (WGS) entry which is preliminary data.</text>
</comment>
<keyword evidence="4" id="KW-1185">Reference proteome</keyword>
<keyword evidence="2" id="KW-0732">Signal</keyword>
<name>A0A0N8PSV8_9CHLR</name>
<protein>
    <submittedName>
        <fullName evidence="3">Uncharacterized protein</fullName>
    </submittedName>
</protein>
<evidence type="ECO:0000256" key="2">
    <source>
        <dbReference type="SAM" id="SignalP"/>
    </source>
</evidence>
<gene>
    <name evidence="3" type="ORF">SE17_07435</name>
</gene>
<proteinExistence type="predicted"/>
<dbReference type="EMBL" id="LJCR01000174">
    <property type="protein sequence ID" value="KPV53805.1"/>
    <property type="molecule type" value="Genomic_DNA"/>
</dbReference>
<feature type="non-terminal residue" evidence="3">
    <location>
        <position position="1"/>
    </location>
</feature>
<dbReference type="AlphaFoldDB" id="A0A0N8PSV8"/>
<evidence type="ECO:0000313" key="4">
    <source>
        <dbReference type="Proteomes" id="UP000050509"/>
    </source>
</evidence>
<feature type="signal peptide" evidence="2">
    <location>
        <begin position="1"/>
        <end position="20"/>
    </location>
</feature>
<accession>A0A0N8PSV8</accession>
<evidence type="ECO:0000313" key="3">
    <source>
        <dbReference type="EMBL" id="KPV53805.1"/>
    </source>
</evidence>
<feature type="region of interest" description="Disordered" evidence="1">
    <location>
        <begin position="1"/>
        <end position="27"/>
    </location>
</feature>